<feature type="transmembrane region" description="Helical" evidence="6">
    <location>
        <begin position="179"/>
        <end position="196"/>
    </location>
</feature>
<evidence type="ECO:0000256" key="2">
    <source>
        <dbReference type="ARBA" id="ARBA00022475"/>
    </source>
</evidence>
<dbReference type="GO" id="GO:0015171">
    <property type="term" value="F:amino acid transmembrane transporter activity"/>
    <property type="evidence" value="ECO:0007669"/>
    <property type="project" value="TreeGrafter"/>
</dbReference>
<evidence type="ECO:0000256" key="4">
    <source>
        <dbReference type="ARBA" id="ARBA00022989"/>
    </source>
</evidence>
<dbReference type="Pfam" id="PF01810">
    <property type="entry name" value="LysE"/>
    <property type="match status" value="1"/>
</dbReference>
<comment type="subcellular location">
    <subcellularLocation>
        <location evidence="1">Cell membrane</location>
        <topology evidence="1">Multi-pass membrane protein</topology>
    </subcellularLocation>
</comment>
<keyword evidence="3 6" id="KW-0812">Transmembrane</keyword>
<dbReference type="PANTHER" id="PTHR30086">
    <property type="entry name" value="ARGININE EXPORTER PROTEIN ARGO"/>
    <property type="match status" value="1"/>
</dbReference>
<evidence type="ECO:0000313" key="8">
    <source>
        <dbReference type="Proteomes" id="UP000555756"/>
    </source>
</evidence>
<evidence type="ECO:0000313" key="7">
    <source>
        <dbReference type="EMBL" id="MBB2191284.1"/>
    </source>
</evidence>
<dbReference type="GO" id="GO:0033228">
    <property type="term" value="P:cysteine export across plasma membrane"/>
    <property type="evidence" value="ECO:0007669"/>
    <property type="project" value="TreeGrafter"/>
</dbReference>
<evidence type="ECO:0000256" key="5">
    <source>
        <dbReference type="ARBA" id="ARBA00023136"/>
    </source>
</evidence>
<evidence type="ECO:0000256" key="3">
    <source>
        <dbReference type="ARBA" id="ARBA00022692"/>
    </source>
</evidence>
<gene>
    <name evidence="7" type="ORF">HLH34_15170</name>
</gene>
<dbReference type="InterPro" id="IPR001123">
    <property type="entry name" value="LeuE-type"/>
</dbReference>
<feature type="transmembrane region" description="Helical" evidence="6">
    <location>
        <begin position="41"/>
        <end position="66"/>
    </location>
</feature>
<comment type="caution">
    <text evidence="7">The sequence shown here is derived from an EMBL/GenBank/DDBJ whole genome shotgun (WGS) entry which is preliminary data.</text>
</comment>
<dbReference type="Proteomes" id="UP000555756">
    <property type="component" value="Unassembled WGS sequence"/>
</dbReference>
<feature type="transmembrane region" description="Helical" evidence="6">
    <location>
        <begin position="121"/>
        <end position="141"/>
    </location>
</feature>
<keyword evidence="4 6" id="KW-1133">Transmembrane helix</keyword>
<protein>
    <submittedName>
        <fullName evidence="7">LysE family translocator</fullName>
    </submittedName>
</protein>
<accession>A0A7W4JUS8</accession>
<reference evidence="7 8" key="1">
    <citation type="submission" date="2020-04" db="EMBL/GenBank/DDBJ databases">
        <title>Description of novel Gluconacetobacter.</title>
        <authorList>
            <person name="Sombolestani A."/>
        </authorList>
    </citation>
    <scope>NUCLEOTIDE SEQUENCE [LARGE SCALE GENOMIC DNA]</scope>
    <source>
        <strain evidence="7 8">LMG 21311</strain>
    </source>
</reference>
<evidence type="ECO:0000256" key="1">
    <source>
        <dbReference type="ARBA" id="ARBA00004651"/>
    </source>
</evidence>
<dbReference type="AlphaFoldDB" id="A0A7W4JUS8"/>
<name>A0A7W4JUS8_9PROT</name>
<dbReference type="GO" id="GO:0005886">
    <property type="term" value="C:plasma membrane"/>
    <property type="evidence" value="ECO:0007669"/>
    <property type="project" value="UniProtKB-SubCell"/>
</dbReference>
<keyword evidence="2" id="KW-1003">Cell membrane</keyword>
<keyword evidence="5 6" id="KW-0472">Membrane</keyword>
<dbReference type="PANTHER" id="PTHR30086:SF20">
    <property type="entry name" value="ARGININE EXPORTER PROTEIN ARGO-RELATED"/>
    <property type="match status" value="1"/>
</dbReference>
<sequence length="197" mass="20576">MATEGLLSLAVFTMASTVTPGGATTMATASGAHFGYRQTLPLMAGIAVGLGSMTAGTAVGLGAIIINAPRFQMAMKVVGTVYLLWLAWRISRNGPPRQASMARPARFLSGLWLTWHNPKGWAIALGAAASFAGIASSPLILASLLGLAFGISAILSLSLWCMAGLVVGRLLRTDRQWHLLNAALGILLALSIAPMWF</sequence>
<proteinExistence type="predicted"/>
<feature type="transmembrane region" description="Helical" evidence="6">
    <location>
        <begin position="147"/>
        <end position="167"/>
    </location>
</feature>
<organism evidence="7 8">
    <name type="scientific">Gluconacetobacter azotocaptans</name>
    <dbReference type="NCBI Taxonomy" id="142834"/>
    <lineage>
        <taxon>Bacteria</taxon>
        <taxon>Pseudomonadati</taxon>
        <taxon>Pseudomonadota</taxon>
        <taxon>Alphaproteobacteria</taxon>
        <taxon>Acetobacterales</taxon>
        <taxon>Acetobacteraceae</taxon>
        <taxon>Gluconacetobacter</taxon>
    </lineage>
</organism>
<dbReference type="EMBL" id="JABEQF010000014">
    <property type="protein sequence ID" value="MBB2191284.1"/>
    <property type="molecule type" value="Genomic_DNA"/>
</dbReference>
<keyword evidence="8" id="KW-1185">Reference proteome</keyword>
<evidence type="ECO:0000256" key="6">
    <source>
        <dbReference type="SAM" id="Phobius"/>
    </source>
</evidence>